<proteinExistence type="predicted"/>
<accession>A0ABY3EEB8</accession>
<dbReference type="RefSeq" id="WP_144203630.1">
    <property type="nucleotide sequence ID" value="NZ_VCIZ01000035.1"/>
</dbReference>
<reference evidence="1 2" key="1">
    <citation type="submission" date="2019-05" db="EMBL/GenBank/DDBJ databases">
        <title>Whole genome sequence analysis of Cupriavidus campinensis S14E4C strain.</title>
        <authorList>
            <person name="Abbaszade G."/>
            <person name="Szabo A."/>
            <person name="Toumi M."/>
            <person name="Toth E."/>
        </authorList>
    </citation>
    <scope>NUCLEOTIDE SEQUENCE [LARGE SCALE GENOMIC DNA]</scope>
    <source>
        <strain evidence="1 2">S14E4C</strain>
    </source>
</reference>
<comment type="caution">
    <text evidence="1">The sequence shown here is derived from an EMBL/GenBank/DDBJ whole genome shotgun (WGS) entry which is preliminary data.</text>
</comment>
<evidence type="ECO:0000313" key="2">
    <source>
        <dbReference type="Proteomes" id="UP000318943"/>
    </source>
</evidence>
<organism evidence="1 2">
    <name type="scientific">Cupriavidus campinensis</name>
    <dbReference type="NCBI Taxonomy" id="151783"/>
    <lineage>
        <taxon>Bacteria</taxon>
        <taxon>Pseudomonadati</taxon>
        <taxon>Pseudomonadota</taxon>
        <taxon>Betaproteobacteria</taxon>
        <taxon>Burkholderiales</taxon>
        <taxon>Burkholderiaceae</taxon>
        <taxon>Cupriavidus</taxon>
    </lineage>
</organism>
<keyword evidence="2" id="KW-1185">Reference proteome</keyword>
<dbReference type="EMBL" id="VCIZ01000035">
    <property type="protein sequence ID" value="TSP09184.1"/>
    <property type="molecule type" value="Genomic_DNA"/>
</dbReference>
<gene>
    <name evidence="1" type="ORF">FGG12_29000</name>
</gene>
<protein>
    <recommendedName>
        <fullName evidence="3">Transposase</fullName>
    </recommendedName>
</protein>
<name>A0ABY3EEB8_9BURK</name>
<sequence>MKVKIISVHGHGDYDKEYVYLQALEDADIGHYVLADSTYNSNGTISNKVRHTYWFPDGIVKKGSYISLWTKPGKNVVDTNSNGQTVHRYFWGLKEAVWNDDGDCAVLLEIGAWQLHRAKGK</sequence>
<evidence type="ECO:0000313" key="1">
    <source>
        <dbReference type="EMBL" id="TSP09184.1"/>
    </source>
</evidence>
<evidence type="ECO:0008006" key="3">
    <source>
        <dbReference type="Google" id="ProtNLM"/>
    </source>
</evidence>
<dbReference type="Proteomes" id="UP000318943">
    <property type="component" value="Unassembled WGS sequence"/>
</dbReference>